<keyword evidence="2" id="KW-1185">Reference proteome</keyword>
<dbReference type="RefSeq" id="WP_201176596.1">
    <property type="nucleotide sequence ID" value="NZ_JAEPWM010000011.1"/>
</dbReference>
<comment type="caution">
    <text evidence="1">The sequence shown here is derived from an EMBL/GenBank/DDBJ whole genome shotgun (WGS) entry which is preliminary data.</text>
</comment>
<proteinExistence type="predicted"/>
<dbReference type="EMBL" id="JAEPWM010000011">
    <property type="protein sequence ID" value="MBK6008757.1"/>
    <property type="molecule type" value="Genomic_DNA"/>
</dbReference>
<evidence type="ECO:0000313" key="2">
    <source>
        <dbReference type="Proteomes" id="UP000630528"/>
    </source>
</evidence>
<protein>
    <submittedName>
        <fullName evidence="1">Uncharacterized protein</fullName>
    </submittedName>
</protein>
<reference evidence="1" key="2">
    <citation type="submission" date="2021-01" db="EMBL/GenBank/DDBJ databases">
        <authorList>
            <person name="Kang M."/>
        </authorList>
    </citation>
    <scope>NUCLEOTIDE SEQUENCE</scope>
    <source>
        <strain evidence="1">KACC 17527</strain>
    </source>
</reference>
<dbReference type="Proteomes" id="UP000630528">
    <property type="component" value="Unassembled WGS sequence"/>
</dbReference>
<name>A0A934TWM0_9BURK</name>
<sequence length="53" mass="5469">MSNFSQSAVGSMTVAKPEIRAGVTPLAGLFKVLKEVALATPLALFINGLLTGH</sequence>
<gene>
    <name evidence="1" type="ORF">JJB11_21880</name>
</gene>
<organism evidence="1 2">
    <name type="scientific">Ramlibacter ginsenosidimutans</name>
    <dbReference type="NCBI Taxonomy" id="502333"/>
    <lineage>
        <taxon>Bacteria</taxon>
        <taxon>Pseudomonadati</taxon>
        <taxon>Pseudomonadota</taxon>
        <taxon>Betaproteobacteria</taxon>
        <taxon>Burkholderiales</taxon>
        <taxon>Comamonadaceae</taxon>
        <taxon>Ramlibacter</taxon>
    </lineage>
</organism>
<dbReference type="AlphaFoldDB" id="A0A934TWM0"/>
<accession>A0A934TWM0</accession>
<reference evidence="1" key="1">
    <citation type="journal article" date="2012" name="J. Microbiol. Biotechnol.">
        <title>Ramlibacter ginsenosidimutans sp. nov., with ginsenoside-converting activity.</title>
        <authorList>
            <person name="Wang L."/>
            <person name="An D.S."/>
            <person name="Kim S.G."/>
            <person name="Jin F.X."/>
            <person name="Kim S.C."/>
            <person name="Lee S.T."/>
            <person name="Im W.T."/>
        </authorList>
    </citation>
    <scope>NUCLEOTIDE SEQUENCE</scope>
    <source>
        <strain evidence="1">KACC 17527</strain>
    </source>
</reference>
<evidence type="ECO:0000313" key="1">
    <source>
        <dbReference type="EMBL" id="MBK6008757.1"/>
    </source>
</evidence>